<dbReference type="PANTHER" id="PTHR23502:SF164">
    <property type="entry name" value="MAJOR FACILITATOR SUPERFAMILY (MFS) PROFILE DOMAIN-CONTAINING PROTEIN"/>
    <property type="match status" value="1"/>
</dbReference>
<feature type="transmembrane region" description="Helical" evidence="6">
    <location>
        <begin position="176"/>
        <end position="197"/>
    </location>
</feature>
<evidence type="ECO:0000256" key="2">
    <source>
        <dbReference type="ARBA" id="ARBA00022692"/>
    </source>
</evidence>
<feature type="transmembrane region" description="Helical" evidence="6">
    <location>
        <begin position="233"/>
        <end position="253"/>
    </location>
</feature>
<protein>
    <recommendedName>
        <fullName evidence="9">Major facilitator superfamily (MFS) profile domain-containing protein</fullName>
    </recommendedName>
</protein>
<dbReference type="InterPro" id="IPR005829">
    <property type="entry name" value="Sugar_transporter_CS"/>
</dbReference>
<dbReference type="GO" id="GO:0022857">
    <property type="term" value="F:transmembrane transporter activity"/>
    <property type="evidence" value="ECO:0007669"/>
    <property type="project" value="InterPro"/>
</dbReference>
<evidence type="ECO:0000256" key="6">
    <source>
        <dbReference type="SAM" id="Phobius"/>
    </source>
</evidence>
<dbReference type="AlphaFoldDB" id="A0A9P5H0C4"/>
<feature type="transmembrane region" description="Helical" evidence="6">
    <location>
        <begin position="505"/>
        <end position="526"/>
    </location>
</feature>
<evidence type="ECO:0000313" key="8">
    <source>
        <dbReference type="Proteomes" id="UP000722485"/>
    </source>
</evidence>
<dbReference type="EMBL" id="JAANBB010000391">
    <property type="protein sequence ID" value="KAF7543093.1"/>
    <property type="molecule type" value="Genomic_DNA"/>
</dbReference>
<comment type="subcellular location">
    <subcellularLocation>
        <location evidence="1">Membrane</location>
        <topology evidence="1">Multi-pass membrane protein</topology>
    </subcellularLocation>
</comment>
<dbReference type="InterPro" id="IPR036259">
    <property type="entry name" value="MFS_trans_sf"/>
</dbReference>
<feature type="transmembrane region" description="Helical" evidence="6">
    <location>
        <begin position="471"/>
        <end position="493"/>
    </location>
</feature>
<sequence>MASIDVKKDGSNHVEDVDIEILKEDGIKNEAVGVMGTVKLTEGTIVYIPTPTADPREDDCSRRHFYLYDSRIVSLLALLIHLVSTLGLALVSGFGGLLGFYIPEYAAAGKGYADITHLMTYPSLTMGIGNIIGMPIAIGVGRRVVLLSSTVVMIIGAVLCAYAKNYEWQLACRMVIGLAAGQSEALVPMITQEIFFLHERGRSLMIQQTIQVVLTSVWVLFASPIAGAITPEWWYGLGAILSGVQLVLAFLFVPETKYDRSLNSFQESGQSEGDSESVELCTVRPELDFVNYVPRTWRSDMQLWVGTPSWKACWAVVVQTFELILFPNVFWALCLNGLTLGVNIAIGTTYGSIVTAPPYNWPDTSASYVTCGQIVTALVALPVFGHGSDWMIKKFANRRGGLHEPEIRIIPLIFPTIIGTFSAVLYGLAASNPEHYHWFIYVWVYAAYYFCFIGANIVAITYLLDSYPARAGPLLVIICAFRGVISFGVSYGISPFISNNGYDGAFSVFGGLTAALGLLGIPIYFWGKKIRVFTGKYSKSKSD</sequence>
<evidence type="ECO:0000313" key="7">
    <source>
        <dbReference type="EMBL" id="KAF7543093.1"/>
    </source>
</evidence>
<dbReference type="GO" id="GO:0005886">
    <property type="term" value="C:plasma membrane"/>
    <property type="evidence" value="ECO:0007669"/>
    <property type="project" value="TreeGrafter"/>
</dbReference>
<dbReference type="Proteomes" id="UP000722485">
    <property type="component" value="Unassembled WGS sequence"/>
</dbReference>
<proteinExistence type="predicted"/>
<reference evidence="7" key="1">
    <citation type="submission" date="2020-03" db="EMBL/GenBank/DDBJ databases">
        <title>Draft Genome Sequence of Cylindrodendrum hubeiense.</title>
        <authorList>
            <person name="Buettner E."/>
            <person name="Kellner H."/>
        </authorList>
    </citation>
    <scope>NUCLEOTIDE SEQUENCE</scope>
    <source>
        <strain evidence="7">IHI 201604</strain>
    </source>
</reference>
<dbReference type="SUPFAM" id="SSF103473">
    <property type="entry name" value="MFS general substrate transporter"/>
    <property type="match status" value="1"/>
</dbReference>
<name>A0A9P5H0C4_9HYPO</name>
<dbReference type="Pfam" id="PF07690">
    <property type="entry name" value="MFS_1"/>
    <property type="match status" value="1"/>
</dbReference>
<keyword evidence="2 6" id="KW-0812">Transmembrane</keyword>
<keyword evidence="4 6" id="KW-0472">Membrane</keyword>
<gene>
    <name evidence="7" type="ORF">G7Z17_g11019</name>
</gene>
<dbReference type="InterPro" id="IPR011701">
    <property type="entry name" value="MFS"/>
</dbReference>
<feature type="transmembrane region" description="Helical" evidence="6">
    <location>
        <begin position="72"/>
        <end position="98"/>
    </location>
</feature>
<feature type="transmembrane region" description="Helical" evidence="6">
    <location>
        <begin position="440"/>
        <end position="464"/>
    </location>
</feature>
<feature type="transmembrane region" description="Helical" evidence="6">
    <location>
        <begin position="365"/>
        <end position="386"/>
    </location>
</feature>
<feature type="transmembrane region" description="Helical" evidence="6">
    <location>
        <begin position="144"/>
        <end position="164"/>
    </location>
</feature>
<evidence type="ECO:0000256" key="4">
    <source>
        <dbReference type="ARBA" id="ARBA00023136"/>
    </source>
</evidence>
<feature type="transmembrane region" description="Helical" evidence="6">
    <location>
        <begin position="407"/>
        <end position="428"/>
    </location>
</feature>
<feature type="transmembrane region" description="Helical" evidence="6">
    <location>
        <begin position="118"/>
        <end position="137"/>
    </location>
</feature>
<feature type="transmembrane region" description="Helical" evidence="6">
    <location>
        <begin position="329"/>
        <end position="353"/>
    </location>
</feature>
<feature type="transmembrane region" description="Helical" evidence="6">
    <location>
        <begin position="209"/>
        <end position="227"/>
    </location>
</feature>
<dbReference type="PANTHER" id="PTHR23502">
    <property type="entry name" value="MAJOR FACILITATOR SUPERFAMILY"/>
    <property type="match status" value="1"/>
</dbReference>
<dbReference type="PROSITE" id="PS00217">
    <property type="entry name" value="SUGAR_TRANSPORT_2"/>
    <property type="match status" value="1"/>
</dbReference>
<dbReference type="OrthoDB" id="268400at2759"/>
<keyword evidence="3 6" id="KW-1133">Transmembrane helix</keyword>
<dbReference type="Gene3D" id="1.20.1250.20">
    <property type="entry name" value="MFS general substrate transporter like domains"/>
    <property type="match status" value="1"/>
</dbReference>
<evidence type="ECO:0000256" key="5">
    <source>
        <dbReference type="ARBA" id="ARBA00023180"/>
    </source>
</evidence>
<comment type="caution">
    <text evidence="7">The sequence shown here is derived from an EMBL/GenBank/DDBJ whole genome shotgun (WGS) entry which is preliminary data.</text>
</comment>
<evidence type="ECO:0008006" key="9">
    <source>
        <dbReference type="Google" id="ProtNLM"/>
    </source>
</evidence>
<keyword evidence="8" id="KW-1185">Reference proteome</keyword>
<evidence type="ECO:0000256" key="3">
    <source>
        <dbReference type="ARBA" id="ARBA00022989"/>
    </source>
</evidence>
<keyword evidence="5" id="KW-0325">Glycoprotein</keyword>
<organism evidence="7 8">
    <name type="scientific">Cylindrodendrum hubeiense</name>
    <dbReference type="NCBI Taxonomy" id="595255"/>
    <lineage>
        <taxon>Eukaryota</taxon>
        <taxon>Fungi</taxon>
        <taxon>Dikarya</taxon>
        <taxon>Ascomycota</taxon>
        <taxon>Pezizomycotina</taxon>
        <taxon>Sordariomycetes</taxon>
        <taxon>Hypocreomycetidae</taxon>
        <taxon>Hypocreales</taxon>
        <taxon>Nectriaceae</taxon>
        <taxon>Cylindrodendrum</taxon>
    </lineage>
</organism>
<accession>A0A9P5H0C4</accession>
<evidence type="ECO:0000256" key="1">
    <source>
        <dbReference type="ARBA" id="ARBA00004141"/>
    </source>
</evidence>